<dbReference type="InterPro" id="IPR001647">
    <property type="entry name" value="HTH_TetR"/>
</dbReference>
<dbReference type="Gene3D" id="1.10.357.10">
    <property type="entry name" value="Tetracycline Repressor, domain 2"/>
    <property type="match status" value="1"/>
</dbReference>
<accession>A0A4U0NJE2</accession>
<dbReference type="SUPFAM" id="SSF46689">
    <property type="entry name" value="Homeodomain-like"/>
    <property type="match status" value="1"/>
</dbReference>
<evidence type="ECO:0000256" key="1">
    <source>
        <dbReference type="ARBA" id="ARBA00023125"/>
    </source>
</evidence>
<evidence type="ECO:0000259" key="4">
    <source>
        <dbReference type="PROSITE" id="PS50977"/>
    </source>
</evidence>
<dbReference type="InterPro" id="IPR050624">
    <property type="entry name" value="HTH-type_Tx_Regulator"/>
</dbReference>
<comment type="caution">
    <text evidence="5">The sequence shown here is derived from an EMBL/GenBank/DDBJ whole genome shotgun (WGS) entry which is preliminary data.</text>
</comment>
<dbReference type="PANTHER" id="PTHR43479">
    <property type="entry name" value="ACREF/ENVCD OPERON REPRESSOR-RELATED"/>
    <property type="match status" value="1"/>
</dbReference>
<keyword evidence="1 2" id="KW-0238">DNA-binding</keyword>
<evidence type="ECO:0000256" key="3">
    <source>
        <dbReference type="SAM" id="MobiDB-lite"/>
    </source>
</evidence>
<organism evidence="5 6">
    <name type="scientific">Streptomyces piniterrae</name>
    <dbReference type="NCBI Taxonomy" id="2571125"/>
    <lineage>
        <taxon>Bacteria</taxon>
        <taxon>Bacillati</taxon>
        <taxon>Actinomycetota</taxon>
        <taxon>Actinomycetes</taxon>
        <taxon>Kitasatosporales</taxon>
        <taxon>Streptomycetaceae</taxon>
        <taxon>Streptomyces</taxon>
    </lineage>
</organism>
<dbReference type="InterPro" id="IPR009057">
    <property type="entry name" value="Homeodomain-like_sf"/>
</dbReference>
<keyword evidence="6" id="KW-1185">Reference proteome</keyword>
<feature type="region of interest" description="Disordered" evidence="3">
    <location>
        <begin position="1"/>
        <end position="21"/>
    </location>
</feature>
<proteinExistence type="predicted"/>
<evidence type="ECO:0000256" key="2">
    <source>
        <dbReference type="PROSITE-ProRule" id="PRU00335"/>
    </source>
</evidence>
<feature type="DNA-binding region" description="H-T-H motif" evidence="2">
    <location>
        <begin position="53"/>
        <end position="72"/>
    </location>
</feature>
<dbReference type="PANTHER" id="PTHR43479:SF11">
    <property type="entry name" value="ACREF_ENVCD OPERON REPRESSOR-RELATED"/>
    <property type="match status" value="1"/>
</dbReference>
<protein>
    <submittedName>
        <fullName evidence="5">TetR/AcrR family transcriptional regulator</fullName>
    </submittedName>
</protein>
<dbReference type="AlphaFoldDB" id="A0A4U0NJE2"/>
<dbReference type="OrthoDB" id="5242485at2"/>
<dbReference type="Proteomes" id="UP000308697">
    <property type="component" value="Unassembled WGS sequence"/>
</dbReference>
<dbReference type="RefSeq" id="WP_136740120.1">
    <property type="nucleotide sequence ID" value="NZ_SUMB01000004.1"/>
</dbReference>
<evidence type="ECO:0000313" key="5">
    <source>
        <dbReference type="EMBL" id="TJZ54193.1"/>
    </source>
</evidence>
<reference evidence="5 6" key="1">
    <citation type="submission" date="2019-04" db="EMBL/GenBank/DDBJ databases">
        <title>Streptomyces piniterrae sp. nov., a heliquinomycin-producing actinomycete isolated from rhizosphere soil of Pinus yunnanensis.</title>
        <authorList>
            <person name="Zhuang X."/>
            <person name="Zhao J."/>
        </authorList>
    </citation>
    <scope>NUCLEOTIDE SEQUENCE [LARGE SCALE GENOMIC DNA]</scope>
    <source>
        <strain evidence="6">jys28</strain>
    </source>
</reference>
<name>A0A4U0NJE2_9ACTN</name>
<evidence type="ECO:0000313" key="6">
    <source>
        <dbReference type="Proteomes" id="UP000308697"/>
    </source>
</evidence>
<dbReference type="EMBL" id="SUMB01000004">
    <property type="protein sequence ID" value="TJZ54193.1"/>
    <property type="molecule type" value="Genomic_DNA"/>
</dbReference>
<sequence length="232" mass="25406">MRQPIRPLLQPSLTDLPRGPHGLARERVTGSQRQRLLYAMTVVVAEKGYSVVTVTDVTARAGVSRKTFYELFADKEECFIAAAETGRELMVKRLEASFARSSAQSLSRVETLRASIRAFLGLIAEEPEFARAFFLETAAAGGRAQEHQDACRSWFAESMRAWHAKIPGQRRVPPETYMAAADATHEAVCRCLRQGRIGEVPALEDAVLHICLALLGVANPAEDAGEGEPGEV</sequence>
<gene>
    <name evidence="5" type="ORF">FCH28_13495</name>
</gene>
<feature type="domain" description="HTH tetR-type" evidence="4">
    <location>
        <begin position="30"/>
        <end position="90"/>
    </location>
</feature>
<dbReference type="GO" id="GO:0003677">
    <property type="term" value="F:DNA binding"/>
    <property type="evidence" value="ECO:0007669"/>
    <property type="project" value="UniProtKB-UniRule"/>
</dbReference>
<dbReference type="PROSITE" id="PS50977">
    <property type="entry name" value="HTH_TETR_2"/>
    <property type="match status" value="1"/>
</dbReference>
<dbReference type="Pfam" id="PF00440">
    <property type="entry name" value="TetR_N"/>
    <property type="match status" value="1"/>
</dbReference>